<evidence type="ECO:0000256" key="1">
    <source>
        <dbReference type="SAM" id="Coils"/>
    </source>
</evidence>
<comment type="caution">
    <text evidence="2">The sequence shown here is derived from an EMBL/GenBank/DDBJ whole genome shotgun (WGS) entry which is preliminary data.</text>
</comment>
<protein>
    <recommendedName>
        <fullName evidence="4">HTH cro/C1-type domain-containing protein</fullName>
    </recommendedName>
</protein>
<accession>A0ABU0U0Y5</accession>
<dbReference type="EMBL" id="JAUTBA010000001">
    <property type="protein sequence ID" value="MDQ1148615.1"/>
    <property type="molecule type" value="Genomic_DNA"/>
</dbReference>
<evidence type="ECO:0000313" key="3">
    <source>
        <dbReference type="Proteomes" id="UP001244640"/>
    </source>
</evidence>
<gene>
    <name evidence="2" type="ORF">QE382_000599</name>
</gene>
<reference evidence="2 3" key="1">
    <citation type="submission" date="2023-07" db="EMBL/GenBank/DDBJ databases">
        <title>Functional and genomic diversity of the sorghum phyllosphere microbiome.</title>
        <authorList>
            <person name="Shade A."/>
        </authorList>
    </citation>
    <scope>NUCLEOTIDE SEQUENCE [LARGE SCALE GENOMIC DNA]</scope>
    <source>
        <strain evidence="2 3">SORGH_AS_0892</strain>
    </source>
</reference>
<name>A0ABU0U0Y5_9SPHI</name>
<dbReference type="Proteomes" id="UP001244640">
    <property type="component" value="Unassembled WGS sequence"/>
</dbReference>
<proteinExistence type="predicted"/>
<feature type="coiled-coil region" evidence="1">
    <location>
        <begin position="111"/>
        <end position="138"/>
    </location>
</feature>
<sequence>MGSVLKRIKIVADREGMSVSAFEATIGASKGVFTRALANGTDIQSKWLINLVEKYPQYSSEWLLKGEGDMLKPNLILKEEEGTYLTPELEGITNSVINSLRQVIASQNITIKSQEKTIMSLERLLSSLERELDLLKNK</sequence>
<keyword evidence="1" id="KW-0175">Coiled coil</keyword>
<keyword evidence="3" id="KW-1185">Reference proteome</keyword>
<evidence type="ECO:0000313" key="2">
    <source>
        <dbReference type="EMBL" id="MDQ1148615.1"/>
    </source>
</evidence>
<dbReference type="RefSeq" id="WP_307184624.1">
    <property type="nucleotide sequence ID" value="NZ_JAUTBA010000001.1"/>
</dbReference>
<organism evidence="2 3">
    <name type="scientific">Sphingobacterium zeae</name>
    <dbReference type="NCBI Taxonomy" id="1776859"/>
    <lineage>
        <taxon>Bacteria</taxon>
        <taxon>Pseudomonadati</taxon>
        <taxon>Bacteroidota</taxon>
        <taxon>Sphingobacteriia</taxon>
        <taxon>Sphingobacteriales</taxon>
        <taxon>Sphingobacteriaceae</taxon>
        <taxon>Sphingobacterium</taxon>
    </lineage>
</organism>
<evidence type="ECO:0008006" key="4">
    <source>
        <dbReference type="Google" id="ProtNLM"/>
    </source>
</evidence>